<comment type="caution">
    <text evidence="1">The sequence shown here is derived from an EMBL/GenBank/DDBJ whole genome shotgun (WGS) entry which is preliminary data.</text>
</comment>
<gene>
    <name evidence="1" type="ORF">COK38_12400</name>
</gene>
<evidence type="ECO:0000313" key="2">
    <source>
        <dbReference type="Proteomes" id="UP000226357"/>
    </source>
</evidence>
<name>A0AA44TEM2_BACCE</name>
<sequence length="66" mass="6997">MKKLCSMMIGLAMIGIISFGLNSFVETLYSAHGDYPAPARPDYVNIGDGGGAPSNLYGDYPAPKEI</sequence>
<dbReference type="RefSeq" id="WP_000732092.1">
    <property type="nucleotide sequence ID" value="NZ_NUYJ01000045.1"/>
</dbReference>
<organism evidence="1 2">
    <name type="scientific">Bacillus cereus</name>
    <dbReference type="NCBI Taxonomy" id="1396"/>
    <lineage>
        <taxon>Bacteria</taxon>
        <taxon>Bacillati</taxon>
        <taxon>Bacillota</taxon>
        <taxon>Bacilli</taxon>
        <taxon>Bacillales</taxon>
        <taxon>Bacillaceae</taxon>
        <taxon>Bacillus</taxon>
        <taxon>Bacillus cereus group</taxon>
    </lineage>
</organism>
<dbReference type="NCBIfam" id="TIGR04429">
    <property type="entry name" value="Phr_nterm"/>
    <property type="match status" value="1"/>
</dbReference>
<reference evidence="1 2" key="1">
    <citation type="submission" date="2017-09" db="EMBL/GenBank/DDBJ databases">
        <title>Large-scale bioinformatics analysis of Bacillus genomes uncovers conserved roles of natural products in bacterial physiology.</title>
        <authorList>
            <consortium name="Agbiome Team Llc"/>
            <person name="Bleich R.M."/>
            <person name="Grubbs K.J."/>
            <person name="Santa Maria K.C."/>
            <person name="Allen S.E."/>
            <person name="Farag S."/>
            <person name="Shank E.A."/>
            <person name="Bowers A."/>
        </authorList>
    </citation>
    <scope>NUCLEOTIDE SEQUENCE [LARGE SCALE GENOMIC DNA]</scope>
    <source>
        <strain evidence="1 2">AFS067272</strain>
    </source>
</reference>
<evidence type="ECO:0000313" key="1">
    <source>
        <dbReference type="EMBL" id="PFS01098.1"/>
    </source>
</evidence>
<dbReference type="InterPro" id="IPR030968">
    <property type="entry name" value="RapG/K_inhib"/>
</dbReference>
<dbReference type="EMBL" id="NVBO01000093">
    <property type="protein sequence ID" value="PFS01098.1"/>
    <property type="molecule type" value="Genomic_DNA"/>
</dbReference>
<dbReference type="AlphaFoldDB" id="A0AA44TEM2"/>
<accession>A0AA44TEM2</accession>
<protein>
    <submittedName>
        <fullName evidence="1">Phr family secreted Rap phosphatase inhibitor</fullName>
    </submittedName>
</protein>
<proteinExistence type="predicted"/>
<dbReference type="Proteomes" id="UP000226357">
    <property type="component" value="Unassembled WGS sequence"/>
</dbReference>